<evidence type="ECO:0000313" key="11">
    <source>
        <dbReference type="Proteomes" id="UP000265618"/>
    </source>
</evidence>
<feature type="transmembrane region" description="Helical" evidence="9">
    <location>
        <begin position="121"/>
        <end position="140"/>
    </location>
</feature>
<dbReference type="OrthoDB" id="422156at2759"/>
<evidence type="ECO:0000256" key="2">
    <source>
        <dbReference type="ARBA" id="ARBA00008473"/>
    </source>
</evidence>
<dbReference type="GO" id="GO:0031201">
    <property type="term" value="C:SNARE complex"/>
    <property type="evidence" value="ECO:0007669"/>
    <property type="project" value="TreeGrafter"/>
</dbReference>
<dbReference type="AlphaFoldDB" id="A0A9K3CUM2"/>
<evidence type="ECO:0000256" key="8">
    <source>
        <dbReference type="ARBA" id="ARBA00023136"/>
    </source>
</evidence>
<keyword evidence="11" id="KW-1185">Reference proteome</keyword>
<dbReference type="PANTHER" id="PTHR21094:SF2">
    <property type="entry name" value="GOLGI SNAP RECEPTOR COMPLEX MEMBER 1"/>
    <property type="match status" value="1"/>
</dbReference>
<dbReference type="GO" id="GO:0048219">
    <property type="term" value="P:inter-Golgi cisterna vesicle-mediated transport"/>
    <property type="evidence" value="ECO:0007669"/>
    <property type="project" value="TreeGrafter"/>
</dbReference>
<evidence type="ECO:0000256" key="3">
    <source>
        <dbReference type="ARBA" id="ARBA00022448"/>
    </source>
</evidence>
<evidence type="ECO:0000256" key="7">
    <source>
        <dbReference type="ARBA" id="ARBA00023034"/>
    </source>
</evidence>
<evidence type="ECO:0000256" key="6">
    <source>
        <dbReference type="ARBA" id="ARBA00022989"/>
    </source>
</evidence>
<evidence type="ECO:0000256" key="5">
    <source>
        <dbReference type="ARBA" id="ARBA00022927"/>
    </source>
</evidence>
<dbReference type="InterPro" id="IPR023601">
    <property type="entry name" value="Golgi_SNAP_su1"/>
</dbReference>
<dbReference type="GO" id="GO:0005801">
    <property type="term" value="C:cis-Golgi network"/>
    <property type="evidence" value="ECO:0007669"/>
    <property type="project" value="InterPro"/>
</dbReference>
<evidence type="ECO:0000256" key="4">
    <source>
        <dbReference type="ARBA" id="ARBA00022692"/>
    </source>
</evidence>
<comment type="similarity">
    <text evidence="2">Belongs to the GOSR1 family.</text>
</comment>
<accession>A0A9K3CUM2</accession>
<dbReference type="GO" id="GO:0006888">
    <property type="term" value="P:endoplasmic reticulum to Golgi vesicle-mediated transport"/>
    <property type="evidence" value="ECO:0007669"/>
    <property type="project" value="InterPro"/>
</dbReference>
<dbReference type="PANTHER" id="PTHR21094">
    <property type="entry name" value="GOS-28 SNARE- RELATED"/>
    <property type="match status" value="1"/>
</dbReference>
<dbReference type="Proteomes" id="UP000265618">
    <property type="component" value="Unassembled WGS sequence"/>
</dbReference>
<dbReference type="GO" id="GO:0015031">
    <property type="term" value="P:protein transport"/>
    <property type="evidence" value="ECO:0007669"/>
    <property type="project" value="UniProtKB-KW"/>
</dbReference>
<dbReference type="GO" id="GO:0005797">
    <property type="term" value="C:Golgi medial cisterna"/>
    <property type="evidence" value="ECO:0007669"/>
    <property type="project" value="TreeGrafter"/>
</dbReference>
<dbReference type="GO" id="GO:0005484">
    <property type="term" value="F:SNAP receptor activity"/>
    <property type="evidence" value="ECO:0007669"/>
    <property type="project" value="TreeGrafter"/>
</dbReference>
<organism evidence="10 11">
    <name type="scientific">Kipferlia bialata</name>
    <dbReference type="NCBI Taxonomy" id="797122"/>
    <lineage>
        <taxon>Eukaryota</taxon>
        <taxon>Metamonada</taxon>
        <taxon>Carpediemonas-like organisms</taxon>
        <taxon>Kipferlia</taxon>
    </lineage>
</organism>
<evidence type="ECO:0000256" key="1">
    <source>
        <dbReference type="ARBA" id="ARBA00004409"/>
    </source>
</evidence>
<gene>
    <name evidence="10" type="ORF">KIPB_004528</name>
</gene>
<proteinExistence type="inferred from homology"/>
<dbReference type="GO" id="GO:0000139">
    <property type="term" value="C:Golgi membrane"/>
    <property type="evidence" value="ECO:0007669"/>
    <property type="project" value="UniProtKB-SubCell"/>
</dbReference>
<keyword evidence="7" id="KW-0333">Golgi apparatus</keyword>
<sequence>MSMVVDKEQRALASHRAEIASAIQTLDMREERRQLDAMLRPSEVGPVSGMEEALLRERLNTVDATRTVDDLIETAHTTAEELDTQGHLIRGARSKVTGVYSRIPSISTIIGKVAALKRRDLWIMTILISLCIVLLLWAAIF</sequence>
<dbReference type="EMBL" id="BDIP01000972">
    <property type="protein sequence ID" value="GIQ83237.1"/>
    <property type="molecule type" value="Genomic_DNA"/>
</dbReference>
<keyword evidence="8 9" id="KW-0472">Membrane</keyword>
<keyword evidence="6 9" id="KW-1133">Transmembrane helix</keyword>
<reference evidence="10 11" key="1">
    <citation type="journal article" date="2018" name="PLoS ONE">
        <title>The draft genome of Kipferlia bialata reveals reductive genome evolution in fornicate parasites.</title>
        <authorList>
            <person name="Tanifuji G."/>
            <person name="Takabayashi S."/>
            <person name="Kume K."/>
            <person name="Takagi M."/>
            <person name="Nakayama T."/>
            <person name="Kamikawa R."/>
            <person name="Inagaki Y."/>
            <person name="Hashimoto T."/>
        </authorList>
    </citation>
    <scope>NUCLEOTIDE SEQUENCE [LARGE SCALE GENOMIC DNA]</scope>
    <source>
        <strain evidence="10">NY0173</strain>
    </source>
</reference>
<keyword evidence="5" id="KW-0653">Protein transport</keyword>
<evidence type="ECO:0000256" key="9">
    <source>
        <dbReference type="SAM" id="Phobius"/>
    </source>
</evidence>
<dbReference type="GO" id="GO:0006906">
    <property type="term" value="P:vesicle fusion"/>
    <property type="evidence" value="ECO:0007669"/>
    <property type="project" value="TreeGrafter"/>
</dbReference>
<evidence type="ECO:0000313" key="10">
    <source>
        <dbReference type="EMBL" id="GIQ83237.1"/>
    </source>
</evidence>
<comment type="subcellular location">
    <subcellularLocation>
        <location evidence="1">Golgi apparatus membrane</location>
        <topology evidence="1">Single-pass type IV membrane protein</topology>
    </subcellularLocation>
</comment>
<protein>
    <submittedName>
        <fullName evidence="10">Golgi SNAP receptor complex, subunit 1</fullName>
    </submittedName>
</protein>
<dbReference type="Pfam" id="PF12352">
    <property type="entry name" value="V-SNARE_C"/>
    <property type="match status" value="1"/>
</dbReference>
<name>A0A9K3CUM2_9EUKA</name>
<keyword evidence="4 9" id="KW-0812">Transmembrane</keyword>
<keyword evidence="10" id="KW-0675">Receptor</keyword>
<keyword evidence="3" id="KW-0813">Transport</keyword>
<comment type="caution">
    <text evidence="10">The sequence shown here is derived from an EMBL/GenBank/DDBJ whole genome shotgun (WGS) entry which is preliminary data.</text>
</comment>